<evidence type="ECO:0000313" key="5">
    <source>
        <dbReference type="Proteomes" id="UP000030671"/>
    </source>
</evidence>
<feature type="region of interest" description="Disordered" evidence="2">
    <location>
        <begin position="778"/>
        <end position="811"/>
    </location>
</feature>
<reference evidence="4 5" key="1">
    <citation type="journal article" date="2012" name="New Phytol.">
        <title>Insight into trade-off between wood decay and parasitism from the genome of a fungal forest pathogen.</title>
        <authorList>
            <person name="Olson A."/>
            <person name="Aerts A."/>
            <person name="Asiegbu F."/>
            <person name="Belbahri L."/>
            <person name="Bouzid O."/>
            <person name="Broberg A."/>
            <person name="Canback B."/>
            <person name="Coutinho P.M."/>
            <person name="Cullen D."/>
            <person name="Dalman K."/>
            <person name="Deflorio G."/>
            <person name="van Diepen L.T."/>
            <person name="Dunand C."/>
            <person name="Duplessis S."/>
            <person name="Durling M."/>
            <person name="Gonthier P."/>
            <person name="Grimwood J."/>
            <person name="Fossdal C.G."/>
            <person name="Hansson D."/>
            <person name="Henrissat B."/>
            <person name="Hietala A."/>
            <person name="Himmelstrand K."/>
            <person name="Hoffmeister D."/>
            <person name="Hogberg N."/>
            <person name="James T.Y."/>
            <person name="Karlsson M."/>
            <person name="Kohler A."/>
            <person name="Kues U."/>
            <person name="Lee Y.H."/>
            <person name="Lin Y.C."/>
            <person name="Lind M."/>
            <person name="Lindquist E."/>
            <person name="Lombard V."/>
            <person name="Lucas S."/>
            <person name="Lunden K."/>
            <person name="Morin E."/>
            <person name="Murat C."/>
            <person name="Park J."/>
            <person name="Raffaello T."/>
            <person name="Rouze P."/>
            <person name="Salamov A."/>
            <person name="Schmutz J."/>
            <person name="Solheim H."/>
            <person name="Stahlberg J."/>
            <person name="Velez H."/>
            <person name="de Vries R.P."/>
            <person name="Wiebenga A."/>
            <person name="Woodward S."/>
            <person name="Yakovlev I."/>
            <person name="Garbelotto M."/>
            <person name="Martin F."/>
            <person name="Grigoriev I.V."/>
            <person name="Stenlid J."/>
        </authorList>
    </citation>
    <scope>NUCLEOTIDE SEQUENCE [LARGE SCALE GENOMIC DNA]</scope>
    <source>
        <strain evidence="4 5">TC 32-1</strain>
    </source>
</reference>
<dbReference type="Gene3D" id="1.20.120.560">
    <property type="entry name" value="alix/aip1 in complex with the ypdl late domain"/>
    <property type="match status" value="1"/>
</dbReference>
<dbReference type="Pfam" id="PF03097">
    <property type="entry name" value="BRO1"/>
    <property type="match status" value="1"/>
</dbReference>
<dbReference type="GO" id="GO:0005768">
    <property type="term" value="C:endosome"/>
    <property type="evidence" value="ECO:0007669"/>
    <property type="project" value="TreeGrafter"/>
</dbReference>
<sequence length="811" mass="91142">MPNQLSIPFKKTYAVPLKQAVYNHIQARHPGTHPDAFRYDISQWELLRKEAISSVVHIDRTRSFITYHAQLVFILTKLPADIGLEIPYAPVFAPSALPVTLNNLNYERCAILFNLAALYSQVATAEDRSNPEGVKRASAYFQSAAGVLSYLAASALVKLPPTPGDEGELLEDLSEPFVKSLEWLMLAQAQECAWQRAVLDNRSNGIIARLAAQVSAYYGSSISAVRDASLSIRHIFPSDWLPHLETKQMHFEAAAQYRKSVDDLEANRYGEEIARLSVAQVTAKRGYDIARRGGVTPTVLQDIKSLLDILEKNMIRANRDNDLIYHKDVPPGPALSAILQTSVVQSNVPPQLQDPKSAIGSSPMIFGELLGWGAETAIDIYNDRRQNYIKDDIVNRGQELDDQAHAILRSLNLPTALDALEKPIGLPPSLLQKAEEVRLEHGPQRIEKSIDDVQMLAQRDMNILNEAMDILDQEASEDESFRNETPTSRLPSHEANTDLIEKEQRYRNILEQAADSDAVIRQRWDEWERPITELTWDEATLEASVPSSTVNVATSNRAGNTSTQTHARGLRALLEQLDDLCRARSQLVTRAQRLADADDIQPRVLKAAAAVERWVEVQPSMFEDVLDEELSKFDKFRNDIEAGAVKQEEVLESVKTRNESFLLSRRDDPSVREREHALQSLDLAYHKYKEITRHLDEGLQFYNDFGDILMKFKESCKNWADMRRDEMHSISRPMESLSIQPEEKVSASAPVLPSPPVFPTSPLTRLGARGVPKARQLALDLPPPNSDAWQTFELPPSPAKERKTRHAGKMS</sequence>
<proteinExistence type="inferred from homology"/>
<dbReference type="InterPro" id="IPR025304">
    <property type="entry name" value="ALIX_V_dom"/>
</dbReference>
<dbReference type="Pfam" id="PF13949">
    <property type="entry name" value="ALIX_LYPXL_bnd"/>
    <property type="match status" value="1"/>
</dbReference>
<gene>
    <name evidence="4" type="ORF">HETIRDRAFT_126386</name>
</gene>
<dbReference type="InterPro" id="IPR038499">
    <property type="entry name" value="BRO1_sf"/>
</dbReference>
<dbReference type="PANTHER" id="PTHR23030:SF39">
    <property type="entry name" value="PROGRAMMED CELL DEATH 6-INTERACTING PROTEIN"/>
    <property type="match status" value="1"/>
</dbReference>
<dbReference type="Gene3D" id="1.25.40.280">
    <property type="entry name" value="alix/aip1 like domains"/>
    <property type="match status" value="1"/>
</dbReference>
<comment type="similarity">
    <text evidence="1">Belongs to the palA/RIM20 family.</text>
</comment>
<feature type="compositionally biased region" description="Basic residues" evidence="2">
    <location>
        <begin position="802"/>
        <end position="811"/>
    </location>
</feature>
<evidence type="ECO:0000313" key="4">
    <source>
        <dbReference type="EMBL" id="ETW83062.1"/>
    </source>
</evidence>
<keyword evidence="5" id="KW-1185">Reference proteome</keyword>
<organism evidence="4 5">
    <name type="scientific">Heterobasidion irregulare (strain TC 32-1)</name>
    <dbReference type="NCBI Taxonomy" id="747525"/>
    <lineage>
        <taxon>Eukaryota</taxon>
        <taxon>Fungi</taxon>
        <taxon>Dikarya</taxon>
        <taxon>Basidiomycota</taxon>
        <taxon>Agaricomycotina</taxon>
        <taxon>Agaricomycetes</taxon>
        <taxon>Russulales</taxon>
        <taxon>Bondarzewiaceae</taxon>
        <taxon>Heterobasidion</taxon>
        <taxon>Heterobasidion annosum species complex</taxon>
    </lineage>
</organism>
<dbReference type="SMART" id="SM01041">
    <property type="entry name" value="BRO1"/>
    <property type="match status" value="1"/>
</dbReference>
<evidence type="ECO:0000256" key="2">
    <source>
        <dbReference type="SAM" id="MobiDB-lite"/>
    </source>
</evidence>
<feature type="domain" description="BRO1" evidence="3">
    <location>
        <begin position="3"/>
        <end position="404"/>
    </location>
</feature>
<dbReference type="InParanoid" id="W4KB45"/>
<evidence type="ECO:0000259" key="3">
    <source>
        <dbReference type="PROSITE" id="PS51180"/>
    </source>
</evidence>
<dbReference type="CDD" id="cd09241">
    <property type="entry name" value="BRO1_ScRim20-like"/>
    <property type="match status" value="1"/>
</dbReference>
<dbReference type="EMBL" id="KI925457">
    <property type="protein sequence ID" value="ETW83062.1"/>
    <property type="molecule type" value="Genomic_DNA"/>
</dbReference>
<dbReference type="GeneID" id="20666937"/>
<evidence type="ECO:0000256" key="1">
    <source>
        <dbReference type="ARBA" id="ARBA00038154"/>
    </source>
</evidence>
<dbReference type="RefSeq" id="XP_009545346.1">
    <property type="nucleotide sequence ID" value="XM_009547051.1"/>
</dbReference>
<dbReference type="eggNOG" id="KOG2220">
    <property type="taxonomic scope" value="Eukaryota"/>
</dbReference>
<dbReference type="InterPro" id="IPR004328">
    <property type="entry name" value="BRO1_dom"/>
</dbReference>
<dbReference type="Gene3D" id="1.20.140.50">
    <property type="entry name" value="alix/aip1 like domains"/>
    <property type="match status" value="1"/>
</dbReference>
<dbReference type="PROSITE" id="PS51180">
    <property type="entry name" value="BRO1"/>
    <property type="match status" value="1"/>
</dbReference>
<dbReference type="HOGENOM" id="CLU_007181_2_1_1"/>
<accession>W4KB45</accession>
<protein>
    <recommendedName>
        <fullName evidence="3">BRO1 domain-containing protein</fullName>
    </recommendedName>
</protein>
<name>W4KB45_HETIT</name>
<dbReference type="Proteomes" id="UP000030671">
    <property type="component" value="Unassembled WGS sequence"/>
</dbReference>
<dbReference type="AlphaFoldDB" id="W4KB45"/>
<dbReference type="PANTHER" id="PTHR23030">
    <property type="entry name" value="PCD6 INTERACTING PROTEIN-RELATED"/>
    <property type="match status" value="1"/>
</dbReference>
<dbReference type="KEGG" id="hir:HETIRDRAFT_126386"/>
<dbReference type="OrthoDB" id="64867at2759"/>
<dbReference type="STRING" id="747525.W4KB45"/>